<gene>
    <name evidence="4" type="ORF">PMG11_08824</name>
</gene>
<comment type="similarity">
    <text evidence="1">Belongs to the zinc-containing alcohol dehydrogenase family.</text>
</comment>
<dbReference type="EMBL" id="CDHK01000008">
    <property type="protein sequence ID" value="CEJ60243.1"/>
    <property type="molecule type" value="Genomic_DNA"/>
</dbReference>
<dbReference type="SUPFAM" id="SSF50129">
    <property type="entry name" value="GroES-like"/>
    <property type="match status" value="1"/>
</dbReference>
<dbReference type="OrthoDB" id="10257049at2759"/>
<protein>
    <recommendedName>
        <fullName evidence="3">Enoyl reductase (ER) domain-containing protein</fullName>
    </recommendedName>
</protein>
<dbReference type="InterPro" id="IPR011032">
    <property type="entry name" value="GroES-like_sf"/>
</dbReference>
<evidence type="ECO:0000256" key="2">
    <source>
        <dbReference type="ARBA" id="ARBA00023002"/>
    </source>
</evidence>
<dbReference type="PANTHER" id="PTHR45348">
    <property type="entry name" value="HYPOTHETICAL OXIDOREDUCTASE (EUROFUNG)"/>
    <property type="match status" value="1"/>
</dbReference>
<accession>A0A0F7TTY1</accession>
<evidence type="ECO:0000313" key="5">
    <source>
        <dbReference type="Proteomes" id="UP000042958"/>
    </source>
</evidence>
<proteinExistence type="inferred from homology"/>
<reference evidence="5" key="1">
    <citation type="journal article" date="2015" name="Genome Announc.">
        <title>Draft genome sequence of the fungus Penicillium brasilianum MG11.</title>
        <authorList>
            <person name="Horn F."/>
            <person name="Linde J."/>
            <person name="Mattern D.J."/>
            <person name="Walther G."/>
            <person name="Guthke R."/>
            <person name="Brakhage A.A."/>
            <person name="Valiante V."/>
        </authorList>
    </citation>
    <scope>NUCLEOTIDE SEQUENCE [LARGE SCALE GENOMIC DNA]</scope>
    <source>
        <strain evidence="5">MG11</strain>
    </source>
</reference>
<dbReference type="AlphaFoldDB" id="A0A0F7TTY1"/>
<evidence type="ECO:0000313" key="4">
    <source>
        <dbReference type="EMBL" id="CEJ60243.1"/>
    </source>
</evidence>
<dbReference type="Pfam" id="PF08240">
    <property type="entry name" value="ADH_N"/>
    <property type="match status" value="1"/>
</dbReference>
<evidence type="ECO:0000259" key="3">
    <source>
        <dbReference type="SMART" id="SM00829"/>
    </source>
</evidence>
<dbReference type="InterPro" id="IPR047122">
    <property type="entry name" value="Trans-enoyl_RdTase-like"/>
</dbReference>
<dbReference type="SMART" id="SM00829">
    <property type="entry name" value="PKS_ER"/>
    <property type="match status" value="1"/>
</dbReference>
<keyword evidence="5" id="KW-1185">Reference proteome</keyword>
<dbReference type="Proteomes" id="UP000042958">
    <property type="component" value="Unassembled WGS sequence"/>
</dbReference>
<name>A0A0F7TTY1_PENBI</name>
<feature type="domain" description="Enoyl reductase (ER)" evidence="3">
    <location>
        <begin position="17"/>
        <end position="344"/>
    </location>
</feature>
<dbReference type="SUPFAM" id="SSF51735">
    <property type="entry name" value="NAD(P)-binding Rossmann-fold domains"/>
    <property type="match status" value="1"/>
</dbReference>
<evidence type="ECO:0000256" key="1">
    <source>
        <dbReference type="ARBA" id="ARBA00008072"/>
    </source>
</evidence>
<dbReference type="InterPro" id="IPR020843">
    <property type="entry name" value="ER"/>
</dbReference>
<keyword evidence="2" id="KW-0560">Oxidoreductase</keyword>
<dbReference type="InterPro" id="IPR013149">
    <property type="entry name" value="ADH-like_C"/>
</dbReference>
<dbReference type="Gene3D" id="3.40.50.720">
    <property type="entry name" value="NAD(P)-binding Rossmann-like Domain"/>
    <property type="match status" value="1"/>
</dbReference>
<dbReference type="Pfam" id="PF00107">
    <property type="entry name" value="ADH_zinc_N"/>
    <property type="match status" value="1"/>
</dbReference>
<dbReference type="GO" id="GO:0016651">
    <property type="term" value="F:oxidoreductase activity, acting on NAD(P)H"/>
    <property type="evidence" value="ECO:0007669"/>
    <property type="project" value="InterPro"/>
</dbReference>
<dbReference type="InterPro" id="IPR013154">
    <property type="entry name" value="ADH-like_N"/>
</dbReference>
<sequence length="346" mass="36789">MSTPSGKHLAAVVPQKGGPLTIVERTTPTCGPKQLLIEVHAIAFNPVDCYQRDMGIFIEEYPAVIGSDVAGIIVETGSDLSPSTPTTGTRVTALASSFYHKGSPDHGALQKYVLVSEDTIAVLPDSFSFVEGCVFPMAALTSWNGWLWAGISREPISPSEKKGVLVWGASSSMGALAVQGAKNMGYTVFATASPQHHEYLKTLGAARVFDHKAENVTSKILDAAKEDGITIRVAYHATGVQQVSADTISKLAVGDQGKLAIAPIVDQSLNVPENVESAFVSAPDDPEGREERLNWIFGTWLQESLAAKRLMASPKIKIIEGGLESANKALDELMAGVSCTKLVIEI</sequence>
<organism evidence="4 5">
    <name type="scientific">Penicillium brasilianum</name>
    <dbReference type="NCBI Taxonomy" id="104259"/>
    <lineage>
        <taxon>Eukaryota</taxon>
        <taxon>Fungi</taxon>
        <taxon>Dikarya</taxon>
        <taxon>Ascomycota</taxon>
        <taxon>Pezizomycotina</taxon>
        <taxon>Eurotiomycetes</taxon>
        <taxon>Eurotiomycetidae</taxon>
        <taxon>Eurotiales</taxon>
        <taxon>Aspergillaceae</taxon>
        <taxon>Penicillium</taxon>
    </lineage>
</organism>
<dbReference type="STRING" id="104259.A0A0F7TTY1"/>
<dbReference type="InterPro" id="IPR036291">
    <property type="entry name" value="NAD(P)-bd_dom_sf"/>
</dbReference>
<dbReference type="Gene3D" id="3.90.180.10">
    <property type="entry name" value="Medium-chain alcohol dehydrogenases, catalytic domain"/>
    <property type="match status" value="1"/>
</dbReference>
<dbReference type="CDD" id="cd08249">
    <property type="entry name" value="enoyl_reductase_like"/>
    <property type="match status" value="1"/>
</dbReference>